<sequence length="187" mass="21357">MKAFPFPDKISSRQELARDLLYRKIPAADRGKITDQAWETGAKAARELIRSRPGADIYEHVKHQGLAVEFEEKDNVAGNLRYFSEYFPAAKKIVVYVEAVKKWAASNNLPFEKALEIMLAHELFHHLECTKYGLTAEQYTVPTWQIGKFKWGKSSILALSEIGAHGFAYTYFELMNKSGIKTDRPSR</sequence>
<dbReference type="EMBL" id="JAAKDE010000005">
    <property type="protein sequence ID" value="MBA2132578.1"/>
    <property type="molecule type" value="Genomic_DNA"/>
</dbReference>
<comment type="caution">
    <text evidence="1">The sequence shown here is derived from an EMBL/GenBank/DDBJ whole genome shotgun (WGS) entry which is preliminary data.</text>
</comment>
<proteinExistence type="predicted"/>
<reference evidence="1" key="1">
    <citation type="submission" date="2020-06" db="EMBL/GenBank/DDBJ databases">
        <title>Novel chitinolytic bacterium.</title>
        <authorList>
            <person name="Ungkulpasvich U."/>
            <person name="Kosugi A."/>
            <person name="Uke A."/>
        </authorList>
    </citation>
    <scope>NUCLEOTIDE SEQUENCE</scope>
    <source>
        <strain evidence="1">UUS1-1</strain>
    </source>
</reference>
<protein>
    <submittedName>
        <fullName evidence="1">Uncharacterized protein</fullName>
    </submittedName>
</protein>
<dbReference type="RefSeq" id="WP_181339034.1">
    <property type="nucleotide sequence ID" value="NZ_JAAKDE010000005.1"/>
</dbReference>
<evidence type="ECO:0000313" key="1">
    <source>
        <dbReference type="EMBL" id="MBA2132578.1"/>
    </source>
</evidence>
<dbReference type="AlphaFoldDB" id="A0A8J6I092"/>
<dbReference type="Proteomes" id="UP000657177">
    <property type="component" value="Unassembled WGS sequence"/>
</dbReference>
<name>A0A8J6I092_9FIRM</name>
<keyword evidence="2" id="KW-1185">Reference proteome</keyword>
<organism evidence="1 2">
    <name type="scientific">Capillibacterium thermochitinicola</name>
    <dbReference type="NCBI Taxonomy" id="2699427"/>
    <lineage>
        <taxon>Bacteria</taxon>
        <taxon>Bacillati</taxon>
        <taxon>Bacillota</taxon>
        <taxon>Capillibacterium</taxon>
    </lineage>
</organism>
<gene>
    <name evidence="1" type="ORF">G5B42_03340</name>
</gene>
<accession>A0A8J6I092</accession>
<evidence type="ECO:0000313" key="2">
    <source>
        <dbReference type="Proteomes" id="UP000657177"/>
    </source>
</evidence>